<gene>
    <name evidence="2" type="ORF">OBE_13984</name>
</gene>
<organism evidence="2">
    <name type="scientific">human gut metagenome</name>
    <dbReference type="NCBI Taxonomy" id="408170"/>
    <lineage>
        <taxon>unclassified sequences</taxon>
        <taxon>metagenomes</taxon>
        <taxon>organismal metagenomes</taxon>
    </lineage>
</organism>
<reference evidence="2" key="1">
    <citation type="journal article" date="2013" name="Environ. Microbiol.">
        <title>Microbiota from the distal guts of lean and obese adolescents exhibit partial functional redundancy besides clear differences in community structure.</title>
        <authorList>
            <person name="Ferrer M."/>
            <person name="Ruiz A."/>
            <person name="Lanza F."/>
            <person name="Haange S.B."/>
            <person name="Oberbach A."/>
            <person name="Till H."/>
            <person name="Bargiela R."/>
            <person name="Campoy C."/>
            <person name="Segura M.T."/>
            <person name="Richter M."/>
            <person name="von Bergen M."/>
            <person name="Seifert J."/>
            <person name="Suarez A."/>
        </authorList>
    </citation>
    <scope>NUCLEOTIDE SEQUENCE</scope>
</reference>
<sequence length="21" mass="2208">SEAQTAAEPTAKVLNSDAEFE</sequence>
<evidence type="ECO:0000256" key="1">
    <source>
        <dbReference type="SAM" id="MobiDB-lite"/>
    </source>
</evidence>
<feature type="region of interest" description="Disordered" evidence="1">
    <location>
        <begin position="1"/>
        <end position="21"/>
    </location>
</feature>
<feature type="non-terminal residue" evidence="2">
    <location>
        <position position="1"/>
    </location>
</feature>
<proteinExistence type="predicted"/>
<accession>K1RQ34</accession>
<dbReference type="EMBL" id="AJWZ01009631">
    <property type="protein sequence ID" value="EKC50737.1"/>
    <property type="molecule type" value="Genomic_DNA"/>
</dbReference>
<protein>
    <submittedName>
        <fullName evidence="2">Uncharacterized protein</fullName>
    </submittedName>
</protein>
<comment type="caution">
    <text evidence="2">The sequence shown here is derived from an EMBL/GenBank/DDBJ whole genome shotgun (WGS) entry which is preliminary data.</text>
</comment>
<name>K1RQ34_9ZZZZ</name>
<dbReference type="AlphaFoldDB" id="K1RQ34"/>
<evidence type="ECO:0000313" key="2">
    <source>
        <dbReference type="EMBL" id="EKC50737.1"/>
    </source>
</evidence>